<evidence type="ECO:0000256" key="2">
    <source>
        <dbReference type="ARBA" id="ARBA00012314"/>
    </source>
</evidence>
<dbReference type="Gene3D" id="2.40.180.10">
    <property type="entry name" value="Catalase core domain"/>
    <property type="match status" value="1"/>
</dbReference>
<keyword evidence="11" id="KW-1185">Reference proteome</keyword>
<dbReference type="Pfam" id="PF00199">
    <property type="entry name" value="Catalase"/>
    <property type="match status" value="1"/>
</dbReference>
<evidence type="ECO:0000256" key="6">
    <source>
        <dbReference type="ARBA" id="ARBA00023002"/>
    </source>
</evidence>
<dbReference type="SMART" id="SM01060">
    <property type="entry name" value="Catalase"/>
    <property type="match status" value="1"/>
</dbReference>
<dbReference type="GO" id="GO:0042744">
    <property type="term" value="P:hydrogen peroxide catabolic process"/>
    <property type="evidence" value="ECO:0007669"/>
    <property type="project" value="TreeGrafter"/>
</dbReference>
<dbReference type="GO" id="GO:0042542">
    <property type="term" value="P:response to hydrogen peroxide"/>
    <property type="evidence" value="ECO:0007669"/>
    <property type="project" value="TreeGrafter"/>
</dbReference>
<evidence type="ECO:0000313" key="11">
    <source>
        <dbReference type="Proteomes" id="UP001297581"/>
    </source>
</evidence>
<dbReference type="Gene3D" id="1.20.1280.120">
    <property type="match status" value="1"/>
</dbReference>
<dbReference type="GO" id="GO:0020037">
    <property type="term" value="F:heme binding"/>
    <property type="evidence" value="ECO:0007669"/>
    <property type="project" value="InterPro"/>
</dbReference>
<keyword evidence="3 10" id="KW-0575">Peroxidase</keyword>
<gene>
    <name evidence="10" type="ORF">MJ923_10460</name>
</gene>
<evidence type="ECO:0000256" key="4">
    <source>
        <dbReference type="ARBA" id="ARBA00022617"/>
    </source>
</evidence>
<dbReference type="PANTHER" id="PTHR11465">
    <property type="entry name" value="CATALASE"/>
    <property type="match status" value="1"/>
</dbReference>
<evidence type="ECO:0000256" key="5">
    <source>
        <dbReference type="ARBA" id="ARBA00022723"/>
    </source>
</evidence>
<accession>A0AAJ1BIV2</accession>
<sequence length="337" mass="37081">MNMVKYSSLARACLVTSLSLISATTMASEKTIADLVDAVNGTLDDASREAGKQVKLRNHAKGFCTSGSFIPAPELQQQLDIPFFNQGAIKVTARFSLGGTNAQLSDKTPGRFMSLKLDGAKESLNFVTTNVPVFFADNLDDFYTFQTKIKQGPEGKQWLKDNKPDAKRFLDYLAQLPPSPSFANSRYFGVNSFYFHQNSRQNSAKAEEPVAGKWIFEPLAGTAALTPNELAKLDDNFLQPELLTRIQSQPAQWSLYIQLAKPGDITDKATASWPESRPRLLAGKLVIDGQRDASPEVTQCGDGIFNPLLLPKGITPSADPILNARTPAYIESFIRRR</sequence>
<feature type="signal peptide" evidence="8">
    <location>
        <begin position="1"/>
        <end position="27"/>
    </location>
</feature>
<comment type="similarity">
    <text evidence="1">Belongs to the catalase family.</text>
</comment>
<dbReference type="CDD" id="cd08153">
    <property type="entry name" value="srpA_like"/>
    <property type="match status" value="1"/>
</dbReference>
<dbReference type="PROSITE" id="PS51402">
    <property type="entry name" value="CATALASE_3"/>
    <property type="match status" value="1"/>
</dbReference>
<keyword evidence="6" id="KW-0560">Oxidoreductase</keyword>
<dbReference type="GO" id="GO:0004096">
    <property type="term" value="F:catalase activity"/>
    <property type="evidence" value="ECO:0007669"/>
    <property type="project" value="InterPro"/>
</dbReference>
<dbReference type="EC" id="1.11.1.6" evidence="2"/>
<dbReference type="PANTHER" id="PTHR11465:SF9">
    <property type="entry name" value="CATALASE"/>
    <property type="match status" value="1"/>
</dbReference>
<dbReference type="SUPFAM" id="SSF56634">
    <property type="entry name" value="Heme-dependent catalase-like"/>
    <property type="match status" value="1"/>
</dbReference>
<dbReference type="InterPro" id="IPR024168">
    <property type="entry name" value="Catalase_SrpA-type_pred"/>
</dbReference>
<name>A0AAJ1BIV2_9GAMM</name>
<evidence type="ECO:0000259" key="9">
    <source>
        <dbReference type="SMART" id="SM01060"/>
    </source>
</evidence>
<dbReference type="InterPro" id="IPR020835">
    <property type="entry name" value="Catalase_sf"/>
</dbReference>
<evidence type="ECO:0000256" key="8">
    <source>
        <dbReference type="SAM" id="SignalP"/>
    </source>
</evidence>
<proteinExistence type="inferred from homology"/>
<comment type="caution">
    <text evidence="10">The sequence shown here is derived from an EMBL/GenBank/DDBJ whole genome shotgun (WGS) entry which is preliminary data.</text>
</comment>
<dbReference type="Proteomes" id="UP001297581">
    <property type="component" value="Unassembled WGS sequence"/>
</dbReference>
<dbReference type="EMBL" id="JAKUDL010000003">
    <property type="protein sequence ID" value="MCH4294722.1"/>
    <property type="molecule type" value="Genomic_DNA"/>
</dbReference>
<dbReference type="AlphaFoldDB" id="A0AAJ1BIV2"/>
<dbReference type="GO" id="GO:0046872">
    <property type="term" value="F:metal ion binding"/>
    <property type="evidence" value="ECO:0007669"/>
    <property type="project" value="UniProtKB-KW"/>
</dbReference>
<keyword evidence="4" id="KW-0349">Heme</keyword>
<keyword evidence="5" id="KW-0479">Metal-binding</keyword>
<evidence type="ECO:0000256" key="3">
    <source>
        <dbReference type="ARBA" id="ARBA00022559"/>
    </source>
</evidence>
<evidence type="ECO:0000256" key="7">
    <source>
        <dbReference type="ARBA" id="ARBA00023004"/>
    </source>
</evidence>
<evidence type="ECO:0000313" key="10">
    <source>
        <dbReference type="EMBL" id="MCH4294722.1"/>
    </source>
</evidence>
<evidence type="ECO:0000256" key="1">
    <source>
        <dbReference type="ARBA" id="ARBA00005329"/>
    </source>
</evidence>
<reference evidence="10 11" key="1">
    <citation type="submission" date="2022-02" db="EMBL/GenBank/DDBJ databases">
        <title>The genome sequence of Shewanella sp. 3B26.</title>
        <authorList>
            <person name="Du J."/>
        </authorList>
    </citation>
    <scope>NUCLEOTIDE SEQUENCE [LARGE SCALE GENOMIC DNA]</scope>
    <source>
        <strain evidence="10 11">3B26</strain>
    </source>
</reference>
<protein>
    <recommendedName>
        <fullName evidence="2">catalase</fullName>
        <ecNumber evidence="2">1.11.1.6</ecNumber>
    </recommendedName>
</protein>
<feature type="domain" description="Catalase core" evidence="9">
    <location>
        <begin position="37"/>
        <end position="337"/>
    </location>
</feature>
<dbReference type="GO" id="GO:0005737">
    <property type="term" value="C:cytoplasm"/>
    <property type="evidence" value="ECO:0007669"/>
    <property type="project" value="TreeGrafter"/>
</dbReference>
<feature type="chain" id="PRO_5042613395" description="catalase" evidence="8">
    <location>
        <begin position="28"/>
        <end position="337"/>
    </location>
</feature>
<dbReference type="InterPro" id="IPR018028">
    <property type="entry name" value="Catalase"/>
</dbReference>
<keyword evidence="8" id="KW-0732">Signal</keyword>
<organism evidence="10 11">
    <name type="scientific">Shewanella zhuhaiensis</name>
    <dbReference type="NCBI Taxonomy" id="2919576"/>
    <lineage>
        <taxon>Bacteria</taxon>
        <taxon>Pseudomonadati</taxon>
        <taxon>Pseudomonadota</taxon>
        <taxon>Gammaproteobacteria</taxon>
        <taxon>Alteromonadales</taxon>
        <taxon>Shewanellaceae</taxon>
        <taxon>Shewanella</taxon>
    </lineage>
</organism>
<dbReference type="InterPro" id="IPR011614">
    <property type="entry name" value="Catalase_core"/>
</dbReference>
<keyword evidence="7" id="KW-0408">Iron</keyword>